<dbReference type="PANTHER" id="PTHR23028">
    <property type="entry name" value="ACETYLTRANSFERASE"/>
    <property type="match status" value="1"/>
</dbReference>
<keyword evidence="1" id="KW-0812">Transmembrane</keyword>
<dbReference type="EMBL" id="QASA01000001">
    <property type="protein sequence ID" value="RDC61881.1"/>
    <property type="molecule type" value="Genomic_DNA"/>
</dbReference>
<feature type="transmembrane region" description="Helical" evidence="1">
    <location>
        <begin position="319"/>
        <end position="336"/>
    </location>
</feature>
<dbReference type="GO" id="GO:0009103">
    <property type="term" value="P:lipopolysaccharide biosynthetic process"/>
    <property type="evidence" value="ECO:0007669"/>
    <property type="project" value="TreeGrafter"/>
</dbReference>
<evidence type="ECO:0000313" key="3">
    <source>
        <dbReference type="EMBL" id="RDC61881.1"/>
    </source>
</evidence>
<feature type="transmembrane region" description="Helical" evidence="1">
    <location>
        <begin position="188"/>
        <end position="207"/>
    </location>
</feature>
<feature type="transmembrane region" description="Helical" evidence="1">
    <location>
        <begin position="153"/>
        <end position="176"/>
    </location>
</feature>
<dbReference type="RefSeq" id="WP_158546078.1">
    <property type="nucleotide sequence ID" value="NZ_QASA01000001.1"/>
</dbReference>
<dbReference type="Proteomes" id="UP000253919">
    <property type="component" value="Unassembled WGS sequence"/>
</dbReference>
<feature type="transmembrane region" description="Helical" evidence="1">
    <location>
        <begin position="40"/>
        <end position="59"/>
    </location>
</feature>
<evidence type="ECO:0000313" key="4">
    <source>
        <dbReference type="Proteomes" id="UP000253919"/>
    </source>
</evidence>
<feature type="transmembrane region" description="Helical" evidence="1">
    <location>
        <begin position="128"/>
        <end position="146"/>
    </location>
</feature>
<dbReference type="GO" id="GO:0016020">
    <property type="term" value="C:membrane"/>
    <property type="evidence" value="ECO:0007669"/>
    <property type="project" value="TreeGrafter"/>
</dbReference>
<keyword evidence="1" id="KW-0472">Membrane</keyword>
<dbReference type="InterPro" id="IPR002656">
    <property type="entry name" value="Acyl_transf_3_dom"/>
</dbReference>
<evidence type="ECO:0000259" key="2">
    <source>
        <dbReference type="Pfam" id="PF01757"/>
    </source>
</evidence>
<evidence type="ECO:0000256" key="1">
    <source>
        <dbReference type="SAM" id="Phobius"/>
    </source>
</evidence>
<keyword evidence="1" id="KW-1133">Transmembrane helix</keyword>
<feature type="transmembrane region" description="Helical" evidence="1">
    <location>
        <begin position="249"/>
        <end position="273"/>
    </location>
</feature>
<gene>
    <name evidence="3" type="ORF">AHMF7616_00470</name>
</gene>
<keyword evidence="4" id="KW-1185">Reference proteome</keyword>
<dbReference type="PANTHER" id="PTHR23028:SF53">
    <property type="entry name" value="ACYL_TRANSF_3 DOMAIN-CONTAINING PROTEIN"/>
    <property type="match status" value="1"/>
</dbReference>
<sequence length="350" mass="40598">MINLKKYFPALTGLRAIAAYLVFFHHALPYPNSSVFWHKMVFAGYTGVTLFFVLSGFLITYQYNKFSGSTSYNTYLVKRFARIYPLYFLWTLLILLWQKDFELLHWFLNITLLKGFFDAYKFSGIGPGWSLTVEACFYILAPILFIMFRRNGFVTITMLILTGSTLVVFAKAYYATSFVDSLGFMLDFTFFGHCFEFYCGYLVAHYYRELATLPQKNYYTTAGFLLTLLGFGLIAWTSDQVWFVENNKAIMYSIGINNFCLPVVIGLLLFGLITENTILSRLLSTNFFQIVGKSSYAFFLIHSGIAYEVFYFHLLPNKWIIFLALNALAILLYYAVERPLYFWITKKALT</sequence>
<protein>
    <recommendedName>
        <fullName evidence="2">Acyltransferase 3 domain-containing protein</fullName>
    </recommendedName>
</protein>
<organism evidence="3 4">
    <name type="scientific">Adhaeribacter pallidiroseus</name>
    <dbReference type="NCBI Taxonomy" id="2072847"/>
    <lineage>
        <taxon>Bacteria</taxon>
        <taxon>Pseudomonadati</taxon>
        <taxon>Bacteroidota</taxon>
        <taxon>Cytophagia</taxon>
        <taxon>Cytophagales</taxon>
        <taxon>Hymenobacteraceae</taxon>
        <taxon>Adhaeribacter</taxon>
    </lineage>
</organism>
<dbReference type="OrthoDB" id="9796461at2"/>
<dbReference type="Pfam" id="PF01757">
    <property type="entry name" value="Acyl_transf_3"/>
    <property type="match status" value="1"/>
</dbReference>
<reference evidence="3 4" key="1">
    <citation type="submission" date="2018-04" db="EMBL/GenBank/DDBJ databases">
        <title>Adhaeribacter sp. HMF7616 genome sequencing and assembly.</title>
        <authorList>
            <person name="Kang H."/>
            <person name="Kang J."/>
            <person name="Cha I."/>
            <person name="Kim H."/>
            <person name="Joh K."/>
        </authorList>
    </citation>
    <scope>NUCLEOTIDE SEQUENCE [LARGE SCALE GENOMIC DNA]</scope>
    <source>
        <strain evidence="3 4">HMF7616</strain>
    </source>
</reference>
<feature type="transmembrane region" description="Helical" evidence="1">
    <location>
        <begin position="7"/>
        <end position="28"/>
    </location>
</feature>
<dbReference type="GO" id="GO:0016747">
    <property type="term" value="F:acyltransferase activity, transferring groups other than amino-acyl groups"/>
    <property type="evidence" value="ECO:0007669"/>
    <property type="project" value="InterPro"/>
</dbReference>
<proteinExistence type="predicted"/>
<feature type="transmembrane region" description="Helical" evidence="1">
    <location>
        <begin position="80"/>
        <end position="98"/>
    </location>
</feature>
<dbReference type="InterPro" id="IPR050879">
    <property type="entry name" value="Acyltransferase_3"/>
</dbReference>
<comment type="caution">
    <text evidence="3">The sequence shown here is derived from an EMBL/GenBank/DDBJ whole genome shotgun (WGS) entry which is preliminary data.</text>
</comment>
<name>A0A369QAE8_9BACT</name>
<accession>A0A369QAE8</accession>
<feature type="domain" description="Acyltransferase 3" evidence="2">
    <location>
        <begin position="10"/>
        <end position="335"/>
    </location>
</feature>
<feature type="transmembrane region" description="Helical" evidence="1">
    <location>
        <begin position="219"/>
        <end position="237"/>
    </location>
</feature>
<feature type="transmembrane region" description="Helical" evidence="1">
    <location>
        <begin position="294"/>
        <end position="313"/>
    </location>
</feature>
<dbReference type="AlphaFoldDB" id="A0A369QAE8"/>